<dbReference type="SUPFAM" id="SSF46785">
    <property type="entry name" value="Winged helix' DNA-binding domain"/>
    <property type="match status" value="1"/>
</dbReference>
<gene>
    <name evidence="5" type="ORF">Acy02nite_14850</name>
</gene>
<dbReference type="InterPro" id="IPR002577">
    <property type="entry name" value="HTH_HxlR"/>
</dbReference>
<dbReference type="RefSeq" id="WP_203739051.1">
    <property type="nucleotide sequence ID" value="NZ_BAAAUC010000041.1"/>
</dbReference>
<dbReference type="Proteomes" id="UP000619479">
    <property type="component" value="Unassembled WGS sequence"/>
</dbReference>
<keyword evidence="6" id="KW-1185">Reference proteome</keyword>
<evidence type="ECO:0000313" key="6">
    <source>
        <dbReference type="Proteomes" id="UP000619479"/>
    </source>
</evidence>
<evidence type="ECO:0000259" key="4">
    <source>
        <dbReference type="PROSITE" id="PS51118"/>
    </source>
</evidence>
<organism evidence="5 6">
    <name type="scientific">Actinoplanes cyaneus</name>
    <dbReference type="NCBI Taxonomy" id="52696"/>
    <lineage>
        <taxon>Bacteria</taxon>
        <taxon>Bacillati</taxon>
        <taxon>Actinomycetota</taxon>
        <taxon>Actinomycetes</taxon>
        <taxon>Micromonosporales</taxon>
        <taxon>Micromonosporaceae</taxon>
        <taxon>Actinoplanes</taxon>
    </lineage>
</organism>
<accession>A0A919M5Q2</accession>
<dbReference type="Pfam" id="PF01638">
    <property type="entry name" value="HxlR"/>
    <property type="match status" value="1"/>
</dbReference>
<keyword evidence="3" id="KW-0804">Transcription</keyword>
<feature type="domain" description="HTH hxlR-type" evidence="4">
    <location>
        <begin position="10"/>
        <end position="109"/>
    </location>
</feature>
<dbReference type="AlphaFoldDB" id="A0A919M5Q2"/>
<name>A0A919M5Q2_9ACTN</name>
<dbReference type="InterPro" id="IPR036390">
    <property type="entry name" value="WH_DNA-bd_sf"/>
</dbReference>
<proteinExistence type="predicted"/>
<evidence type="ECO:0000256" key="2">
    <source>
        <dbReference type="ARBA" id="ARBA00023125"/>
    </source>
</evidence>
<reference evidence="5" key="1">
    <citation type="submission" date="2021-01" db="EMBL/GenBank/DDBJ databases">
        <title>Whole genome shotgun sequence of Actinoplanes cyaneus NBRC 14990.</title>
        <authorList>
            <person name="Komaki H."/>
            <person name="Tamura T."/>
        </authorList>
    </citation>
    <scope>NUCLEOTIDE SEQUENCE</scope>
    <source>
        <strain evidence="5">NBRC 14990</strain>
    </source>
</reference>
<dbReference type="Gene3D" id="1.10.10.10">
    <property type="entry name" value="Winged helix-like DNA-binding domain superfamily/Winged helix DNA-binding domain"/>
    <property type="match status" value="1"/>
</dbReference>
<dbReference type="PROSITE" id="PS51118">
    <property type="entry name" value="HTH_HXLR"/>
    <property type="match status" value="1"/>
</dbReference>
<comment type="caution">
    <text evidence="5">The sequence shown here is derived from an EMBL/GenBank/DDBJ whole genome shotgun (WGS) entry which is preliminary data.</text>
</comment>
<sequence length="136" mass="15062">MFETADPETCQRVLKVLTLVGDKWTLLVIGHLEHGPVRFGALQRAVTGISHRMLTVTLRALERDGLVDRTAYPSVPPRVEYQLTDLGRTLLPPVRALGEWAWTHLDEIAENQGRFTAAGATAGLSTDTPRSVHPER</sequence>
<evidence type="ECO:0000256" key="3">
    <source>
        <dbReference type="ARBA" id="ARBA00023163"/>
    </source>
</evidence>
<keyword evidence="2" id="KW-0238">DNA-binding</keyword>
<keyword evidence="1" id="KW-0805">Transcription regulation</keyword>
<dbReference type="GO" id="GO:0003677">
    <property type="term" value="F:DNA binding"/>
    <property type="evidence" value="ECO:0007669"/>
    <property type="project" value="UniProtKB-KW"/>
</dbReference>
<dbReference type="PANTHER" id="PTHR33204:SF39">
    <property type="entry name" value="TRANSCRIPTIONAL REGULATORY PROTEIN"/>
    <property type="match status" value="1"/>
</dbReference>
<evidence type="ECO:0000256" key="1">
    <source>
        <dbReference type="ARBA" id="ARBA00023015"/>
    </source>
</evidence>
<protein>
    <submittedName>
        <fullName evidence="5">Transcriptional regulator</fullName>
    </submittedName>
</protein>
<evidence type="ECO:0000313" key="5">
    <source>
        <dbReference type="EMBL" id="GID63604.1"/>
    </source>
</evidence>
<dbReference type="InterPro" id="IPR036388">
    <property type="entry name" value="WH-like_DNA-bd_sf"/>
</dbReference>
<dbReference type="PANTHER" id="PTHR33204">
    <property type="entry name" value="TRANSCRIPTIONAL REGULATOR, MARR FAMILY"/>
    <property type="match status" value="1"/>
</dbReference>
<dbReference type="EMBL" id="BOMH01000011">
    <property type="protein sequence ID" value="GID63604.1"/>
    <property type="molecule type" value="Genomic_DNA"/>
</dbReference>